<dbReference type="Pfam" id="PF09537">
    <property type="entry name" value="DUF2383"/>
    <property type="match status" value="1"/>
</dbReference>
<dbReference type="InterPro" id="IPR011971">
    <property type="entry name" value="CHP02284"/>
</dbReference>
<dbReference type="EMBL" id="JBHTBR010000005">
    <property type="protein sequence ID" value="MFC7292690.1"/>
    <property type="molecule type" value="Genomic_DNA"/>
</dbReference>
<dbReference type="RefSeq" id="WP_382168327.1">
    <property type="nucleotide sequence ID" value="NZ_JBHTBR010000005.1"/>
</dbReference>
<gene>
    <name evidence="2" type="ORF">ACFQS8_13745</name>
</gene>
<evidence type="ECO:0000313" key="2">
    <source>
        <dbReference type="EMBL" id="MFC7292690.1"/>
    </source>
</evidence>
<feature type="domain" description="DUF2383" evidence="1">
    <location>
        <begin position="6"/>
        <end position="113"/>
    </location>
</feature>
<proteinExistence type="predicted"/>
<evidence type="ECO:0000259" key="1">
    <source>
        <dbReference type="Pfam" id="PF09537"/>
    </source>
</evidence>
<comment type="caution">
    <text evidence="2">The sequence shown here is derived from an EMBL/GenBank/DDBJ whole genome shotgun (WGS) entry which is preliminary data.</text>
</comment>
<dbReference type="NCBIfam" id="TIGR02284">
    <property type="entry name" value="PA2169 family four-helix-bundle protein"/>
    <property type="match status" value="1"/>
</dbReference>
<sequence length="148" mass="16497">MSDLNIDVLNDVTAKLIDSQKGYMKCYEMTDTSYMFRSQFLHRANDREKMISQFQSQVRALGGEPVTSGTVGGSVHRGFTDFSALFQKDGKAALNAIDDGEEHLAEMIEDKLEKVDLLPATRSLLVTAHESAKSGERFADRMEDVVTK</sequence>
<keyword evidence="3" id="KW-1185">Reference proteome</keyword>
<dbReference type="Proteomes" id="UP001596492">
    <property type="component" value="Unassembled WGS sequence"/>
</dbReference>
<organism evidence="2 3">
    <name type="scientific">Hirschia litorea</name>
    <dbReference type="NCBI Taxonomy" id="1199156"/>
    <lineage>
        <taxon>Bacteria</taxon>
        <taxon>Pseudomonadati</taxon>
        <taxon>Pseudomonadota</taxon>
        <taxon>Alphaproteobacteria</taxon>
        <taxon>Hyphomonadales</taxon>
        <taxon>Hyphomonadaceae</taxon>
        <taxon>Hirschia</taxon>
    </lineage>
</organism>
<name>A0ABW2INC6_9PROT</name>
<protein>
    <submittedName>
        <fullName evidence="2">PA2169 family four-helix-bundle protein</fullName>
    </submittedName>
</protein>
<dbReference type="InterPro" id="IPR012347">
    <property type="entry name" value="Ferritin-like"/>
</dbReference>
<dbReference type="InterPro" id="IPR019052">
    <property type="entry name" value="DUF2383"/>
</dbReference>
<evidence type="ECO:0000313" key="3">
    <source>
        <dbReference type="Proteomes" id="UP001596492"/>
    </source>
</evidence>
<accession>A0ABW2INC6</accession>
<reference evidence="3" key="1">
    <citation type="journal article" date="2019" name="Int. J. Syst. Evol. Microbiol.">
        <title>The Global Catalogue of Microorganisms (GCM) 10K type strain sequencing project: providing services to taxonomists for standard genome sequencing and annotation.</title>
        <authorList>
            <consortium name="The Broad Institute Genomics Platform"/>
            <consortium name="The Broad Institute Genome Sequencing Center for Infectious Disease"/>
            <person name="Wu L."/>
            <person name="Ma J."/>
        </authorList>
    </citation>
    <scope>NUCLEOTIDE SEQUENCE [LARGE SCALE GENOMIC DNA]</scope>
    <source>
        <strain evidence="3">CCUG 51308</strain>
    </source>
</reference>
<dbReference type="Gene3D" id="1.20.1260.10">
    <property type="match status" value="1"/>
</dbReference>